<dbReference type="Proteomes" id="UP000294796">
    <property type="component" value="Unassembled WGS sequence"/>
</dbReference>
<feature type="region of interest" description="Disordered" evidence="1">
    <location>
        <begin position="65"/>
        <end position="89"/>
    </location>
</feature>
<dbReference type="EMBL" id="SMTF01000001">
    <property type="protein sequence ID" value="TDK28374.1"/>
    <property type="molecule type" value="Genomic_DNA"/>
</dbReference>
<accession>A0A4R5U422</accession>
<dbReference type="AlphaFoldDB" id="A0A4R5U422"/>
<evidence type="ECO:0000256" key="1">
    <source>
        <dbReference type="SAM" id="MobiDB-lite"/>
    </source>
</evidence>
<feature type="compositionally biased region" description="Low complexity" evidence="1">
    <location>
        <begin position="18"/>
        <end position="28"/>
    </location>
</feature>
<feature type="region of interest" description="Disordered" evidence="1">
    <location>
        <begin position="1"/>
        <end position="43"/>
    </location>
</feature>
<comment type="caution">
    <text evidence="2">The sequence shown here is derived from an EMBL/GenBank/DDBJ whole genome shotgun (WGS) entry which is preliminary data.</text>
</comment>
<organism evidence="2 3">
    <name type="scientific">Luteimonas aestuarii</name>
    <dbReference type="NCBI Taxonomy" id="453837"/>
    <lineage>
        <taxon>Bacteria</taxon>
        <taxon>Pseudomonadati</taxon>
        <taxon>Pseudomonadota</taxon>
        <taxon>Gammaproteobacteria</taxon>
        <taxon>Lysobacterales</taxon>
        <taxon>Lysobacteraceae</taxon>
        <taxon>Luteimonas</taxon>
    </lineage>
</organism>
<evidence type="ECO:0000313" key="3">
    <source>
        <dbReference type="Proteomes" id="UP000294796"/>
    </source>
</evidence>
<proteinExistence type="predicted"/>
<evidence type="ECO:0000313" key="2">
    <source>
        <dbReference type="EMBL" id="TDK28374.1"/>
    </source>
</evidence>
<gene>
    <name evidence="2" type="ORF">E2F46_00290</name>
</gene>
<name>A0A4R5U422_9GAMM</name>
<keyword evidence="3" id="KW-1185">Reference proteome</keyword>
<reference evidence="2 3" key="1">
    <citation type="submission" date="2019-03" db="EMBL/GenBank/DDBJ databases">
        <title>Luteimonas zhaokaii sp.nov., isolated from the rectal contents of Plateau pika in Yushu, Qinghai Province, China.</title>
        <authorList>
            <person name="Zhang G."/>
        </authorList>
    </citation>
    <scope>NUCLEOTIDE SEQUENCE [LARGE SCALE GENOMIC DNA]</scope>
    <source>
        <strain evidence="2 3">B9</strain>
    </source>
</reference>
<dbReference type="OrthoDB" id="9806610at2"/>
<dbReference type="InterPro" id="IPR005358">
    <property type="entry name" value="Puta_zinc/iron-chelating_dom"/>
</dbReference>
<feature type="compositionally biased region" description="Basic and acidic residues" evidence="1">
    <location>
        <begin position="68"/>
        <end position="89"/>
    </location>
</feature>
<protein>
    <submittedName>
        <fullName evidence="2">YkgJ family cysteine cluster protein</fullName>
    </submittedName>
</protein>
<sequence length="281" mass="30346">MTKVGVTAGRIASPFVSPHPAHSPSRPRTAPTGRSRRPHPALPWPSVCHDLARAMPQPHPARASARHAVLEDTRPAVARRDAEGARRKTQARLEIELQAPARASTHPLACARGCAMCCHLRVAAMPVEVLGVVQYLRGRLSPDELATRVDLVRDTAERVSALPRGQLLSTNIPCPMLDADGACGIYPARPLNCRAYHSLDIEACRNAFGNPGNLSATHPQSEWISAINSGAQEGLRQGLATMGRDTTQYEFVTALAEALDDPVCARRHDAGQPVFRNAVRL</sequence>
<dbReference type="Pfam" id="PF03692">
    <property type="entry name" value="CxxCxxCC"/>
    <property type="match status" value="1"/>
</dbReference>